<feature type="binding site" evidence="1">
    <location>
        <position position="417"/>
    </location>
    <ligand>
        <name>Fe cation</name>
        <dbReference type="ChEBI" id="CHEBI:24875"/>
    </ligand>
</feature>
<dbReference type="GO" id="GO:0016151">
    <property type="term" value="F:nickel cation binding"/>
    <property type="evidence" value="ECO:0007669"/>
    <property type="project" value="InterPro"/>
</dbReference>
<sequence>MAEIRLELIEKIEGEAQVRYHSEEGQVTFAEILFLNSRHIERILRGRDPLDALSINPRVCGICGHAHLIATVRALEGCFEGLRISDKARNIRELTLSLELLQNHFKWFYLTILPLLELEAPLERALEPARVAGEMIALLAGQYPHTSYALPGGICGEITPVDLLEFRHRLRRLQTLFRRYIVDVELEAFVHCERIEEMLGKSGDLPKAMRRILDRGWERLGQSHDRFIVFGEGLFHPGKSVGTRLREHLDLRYVREEIVPGTQARKVAYRDRPYETGPLARAMVMKTPLVKEAHRRYRDSLFTRILARICEIPRLIGYLDRLLKEIDLAQEAWIDPGSFPSEAEGTGIVEAARGSLIHRVSIREGRIREYEIITPTQWNLGNGTPEDPGVAQQALIGLRREDPTELVFKSFDVCSVCTTH</sequence>
<dbReference type="InterPro" id="IPR001501">
    <property type="entry name" value="Ni-dep_hyd_lsu"/>
</dbReference>
<organism evidence="2">
    <name type="scientific">Nitratifractor salsuginis</name>
    <dbReference type="NCBI Taxonomy" id="269261"/>
    <lineage>
        <taxon>Bacteria</taxon>
        <taxon>Pseudomonadati</taxon>
        <taxon>Campylobacterota</taxon>
        <taxon>Epsilonproteobacteria</taxon>
        <taxon>Campylobacterales</taxon>
        <taxon>Sulfurovaceae</taxon>
        <taxon>Nitratifractor</taxon>
    </lineage>
</organism>
<dbReference type="Gene3D" id="1.10.645.10">
    <property type="entry name" value="Cytochrome-c3 Hydrogenase, chain B"/>
    <property type="match status" value="2"/>
</dbReference>
<feature type="binding site" evidence="1">
    <location>
        <position position="41"/>
    </location>
    <ligand>
        <name>Mg(2+)</name>
        <dbReference type="ChEBI" id="CHEBI:18420"/>
    </ligand>
</feature>
<reference evidence="2" key="1">
    <citation type="journal article" date="2020" name="mSystems">
        <title>Genome- and Community-Level Interaction Insights into Carbon Utilization and Element Cycling Functions of Hydrothermarchaeota in Hydrothermal Sediment.</title>
        <authorList>
            <person name="Zhou Z."/>
            <person name="Liu Y."/>
            <person name="Xu W."/>
            <person name="Pan J."/>
            <person name="Luo Z.H."/>
            <person name="Li M."/>
        </authorList>
    </citation>
    <scope>NUCLEOTIDE SEQUENCE [LARGE SCALE GENOMIC DNA]</scope>
    <source>
        <strain evidence="2">HyVt-513</strain>
    </source>
</reference>
<accession>A0A7V2WLJ3</accession>
<dbReference type="Pfam" id="PF00374">
    <property type="entry name" value="NiFeSe_Hases"/>
    <property type="match status" value="2"/>
</dbReference>
<comment type="cofactor">
    <cofactor evidence="1">
        <name>Ni(2+)</name>
        <dbReference type="ChEBI" id="CHEBI:49786"/>
    </cofactor>
</comment>
<evidence type="ECO:0000313" key="2">
    <source>
        <dbReference type="EMBL" id="HFC03252.1"/>
    </source>
</evidence>
<proteinExistence type="predicted"/>
<keyword evidence="1" id="KW-0460">Magnesium</keyword>
<feature type="binding site" evidence="1">
    <location>
        <position position="420"/>
    </location>
    <ligand>
        <name>Mg(2+)</name>
        <dbReference type="ChEBI" id="CHEBI:18420"/>
    </ligand>
</feature>
<feature type="binding site" evidence="1">
    <location>
        <position position="60"/>
    </location>
    <ligand>
        <name>Ni(2+)</name>
        <dbReference type="ChEBI" id="CHEBI:49786"/>
    </ligand>
</feature>
<dbReference type="SUPFAM" id="SSF56762">
    <property type="entry name" value="HydB/Nqo4-like"/>
    <property type="match status" value="1"/>
</dbReference>
<dbReference type="InterPro" id="IPR050867">
    <property type="entry name" value="NiFe/NiFeSe_hydrgnase_LSU"/>
</dbReference>
<keyword evidence="1" id="KW-0408">Iron</keyword>
<comment type="caution">
    <text evidence="2">The sequence shown here is derived from an EMBL/GenBank/DDBJ whole genome shotgun (WGS) entry which is preliminary data.</text>
</comment>
<dbReference type="AlphaFoldDB" id="A0A7V2WLJ3"/>
<feature type="binding site" evidence="1">
    <location>
        <position position="63"/>
    </location>
    <ligand>
        <name>Ni(2+)</name>
        <dbReference type="ChEBI" id="CHEBI:49786"/>
    </ligand>
</feature>
<dbReference type="PANTHER" id="PTHR42958">
    <property type="entry name" value="HYDROGENASE-2 LARGE CHAIN"/>
    <property type="match status" value="1"/>
</dbReference>
<keyword evidence="1" id="KW-0479">Metal-binding</keyword>
<dbReference type="EMBL" id="DRNO01000007">
    <property type="protein sequence ID" value="HFC03252.1"/>
    <property type="molecule type" value="Genomic_DNA"/>
</dbReference>
<dbReference type="InterPro" id="IPR029014">
    <property type="entry name" value="NiFe-Hase_large"/>
</dbReference>
<comment type="cofactor">
    <cofactor evidence="1">
        <name>Fe cation</name>
        <dbReference type="ChEBI" id="CHEBI:24875"/>
    </cofactor>
</comment>
<name>A0A7V2WLJ3_9BACT</name>
<protein>
    <submittedName>
        <fullName evidence="2">Hydrogenase</fullName>
    </submittedName>
</protein>
<dbReference type="Proteomes" id="UP000885722">
    <property type="component" value="Unassembled WGS sequence"/>
</dbReference>
<feature type="binding site" evidence="1">
    <location>
        <position position="63"/>
    </location>
    <ligand>
        <name>Fe cation</name>
        <dbReference type="ChEBI" id="CHEBI:24875"/>
    </ligand>
</feature>
<feature type="binding site" evidence="1">
    <location>
        <position position="372"/>
    </location>
    <ligand>
        <name>Mg(2+)</name>
        <dbReference type="ChEBI" id="CHEBI:18420"/>
    </ligand>
</feature>
<feature type="binding site" evidence="1">
    <location>
        <position position="414"/>
    </location>
    <ligand>
        <name>Ni(2+)</name>
        <dbReference type="ChEBI" id="CHEBI:49786"/>
    </ligand>
</feature>
<dbReference type="PANTHER" id="PTHR42958:SF4">
    <property type="entry name" value="HYDROGENASE EXPRESSION_FORMATION PROTEIN HUPK"/>
    <property type="match status" value="1"/>
</dbReference>
<keyword evidence="1" id="KW-0533">Nickel</keyword>
<evidence type="ECO:0000256" key="1">
    <source>
        <dbReference type="PIRSR" id="PIRSR601501-1"/>
    </source>
</evidence>
<gene>
    <name evidence="2" type="ORF">ENJ74_00120</name>
</gene>